<accession>A0ABS5VSK3</accession>
<dbReference type="Proteomes" id="UP000772618">
    <property type="component" value="Unassembled WGS sequence"/>
</dbReference>
<dbReference type="Pfam" id="PF01936">
    <property type="entry name" value="NYN"/>
    <property type="match status" value="1"/>
</dbReference>
<feature type="domain" description="NYN" evidence="1">
    <location>
        <begin position="13"/>
        <end position="153"/>
    </location>
</feature>
<protein>
    <submittedName>
        <fullName evidence="2">NYN domain-containing protein</fullName>
    </submittedName>
</protein>
<proteinExistence type="predicted"/>
<organism evidence="2 3">
    <name type="scientific">Chryseosolibacter indicus</name>
    <dbReference type="NCBI Taxonomy" id="2782351"/>
    <lineage>
        <taxon>Bacteria</taxon>
        <taxon>Pseudomonadati</taxon>
        <taxon>Bacteroidota</taxon>
        <taxon>Cytophagia</taxon>
        <taxon>Cytophagales</taxon>
        <taxon>Chryseotaleaceae</taxon>
        <taxon>Chryseosolibacter</taxon>
    </lineage>
</organism>
<evidence type="ECO:0000259" key="1">
    <source>
        <dbReference type="Pfam" id="PF01936"/>
    </source>
</evidence>
<dbReference type="Gene3D" id="3.40.50.1010">
    <property type="entry name" value="5'-nuclease"/>
    <property type="match status" value="1"/>
</dbReference>
<name>A0ABS5VSK3_9BACT</name>
<keyword evidence="3" id="KW-1185">Reference proteome</keyword>
<evidence type="ECO:0000313" key="3">
    <source>
        <dbReference type="Proteomes" id="UP000772618"/>
    </source>
</evidence>
<comment type="caution">
    <text evidence="2">The sequence shown here is derived from an EMBL/GenBank/DDBJ whole genome shotgun (WGS) entry which is preliminary data.</text>
</comment>
<dbReference type="EMBL" id="JAHESD010000029">
    <property type="protein sequence ID" value="MBT1704331.1"/>
    <property type="molecule type" value="Genomic_DNA"/>
</dbReference>
<sequence>MNKKTRMRNLVWLIDMGYVTKASKGRGKIDYIETKKFLEKRYGMTCLPIIFNSVDNYGVDFGLNQFYYTVKKAGFMVNLYQMEGGAQKQVDVAIGAHLVYYAMKQYDIVLSSGDVDFVPAIDVSRKDNDQLSIVLLTFNFGVSPILSELASEHILIDEHPEILRS</sequence>
<evidence type="ECO:0000313" key="2">
    <source>
        <dbReference type="EMBL" id="MBT1704331.1"/>
    </source>
</evidence>
<gene>
    <name evidence="2" type="ORF">KK060_13635</name>
</gene>
<reference evidence="2 3" key="1">
    <citation type="submission" date="2021-05" db="EMBL/GenBank/DDBJ databases">
        <title>A Polyphasic approach of four new species of the genus Ohtaekwangia: Ohtaekwangia histidinii sp. nov., Ohtaekwangia cretensis sp. nov., Ohtaekwangia indiensis sp. nov., Ohtaekwangia reichenbachii sp. nov. from diverse environment.</title>
        <authorList>
            <person name="Octaviana S."/>
        </authorList>
    </citation>
    <scope>NUCLEOTIDE SEQUENCE [LARGE SCALE GENOMIC DNA]</scope>
    <source>
        <strain evidence="2 3">PWU20</strain>
    </source>
</reference>
<dbReference type="InterPro" id="IPR021139">
    <property type="entry name" value="NYN"/>
</dbReference>